<name>A0A832I4D6_UNCEI</name>
<gene>
    <name evidence="1" type="ORF">ENR23_06415</name>
</gene>
<accession>A0A832I4D6</accession>
<dbReference type="EMBL" id="DSQF01000012">
    <property type="protein sequence ID" value="HGZ43045.1"/>
    <property type="molecule type" value="Genomic_DNA"/>
</dbReference>
<dbReference type="InterPro" id="IPR021365">
    <property type="entry name" value="DUF2891"/>
</dbReference>
<evidence type="ECO:0000313" key="1">
    <source>
        <dbReference type="EMBL" id="HGZ43045.1"/>
    </source>
</evidence>
<organism evidence="1">
    <name type="scientific">Eiseniibacteriota bacterium</name>
    <dbReference type="NCBI Taxonomy" id="2212470"/>
    <lineage>
        <taxon>Bacteria</taxon>
        <taxon>Candidatus Eiseniibacteriota</taxon>
    </lineage>
</organism>
<dbReference type="AlphaFoldDB" id="A0A832I4D6"/>
<proteinExistence type="predicted"/>
<sequence length="353" mass="38036">MLDSAETGRHRQDARPDAGAIVQAARRALAAIAREHPFHLLHVVTGDHDVRPPRVLHPAFHGAFDWHSAVHGHWCVVRALRATGDAGLRDESAAVLEAHFGEAALSAEADYVAAPGREGFERPYGLAWVLQLAAELRAWDDPRAAAWSAHLGPLEALAAERLLAYARVLPYPVRSGEHAQTAFALGLALDWARDAGEAELRAAFTAEARRLFGGERAAPIHWEPSAHDFLSPALGAADLMRRVLPWEEYPEWLRRFLPSLDEAAAGPWLTPVVSPDRADGKLAHLDGLNLSRAWMLEGVAAALDESAPVHALFARAAAAHRAAGLAGAASEHYAGSHWLGTFAVYLLTGRGLA</sequence>
<protein>
    <submittedName>
        <fullName evidence="1">DUF2891 domain-containing protein</fullName>
    </submittedName>
</protein>
<comment type="caution">
    <text evidence="1">The sequence shown here is derived from an EMBL/GenBank/DDBJ whole genome shotgun (WGS) entry which is preliminary data.</text>
</comment>
<dbReference type="Pfam" id="PF11199">
    <property type="entry name" value="DUF2891"/>
    <property type="match status" value="1"/>
</dbReference>
<reference evidence="1" key="1">
    <citation type="journal article" date="2020" name="mSystems">
        <title>Genome- and Community-Level Interaction Insights into Carbon Utilization and Element Cycling Functions of Hydrothermarchaeota in Hydrothermal Sediment.</title>
        <authorList>
            <person name="Zhou Z."/>
            <person name="Liu Y."/>
            <person name="Xu W."/>
            <person name="Pan J."/>
            <person name="Luo Z.H."/>
            <person name="Li M."/>
        </authorList>
    </citation>
    <scope>NUCLEOTIDE SEQUENCE [LARGE SCALE GENOMIC DNA]</scope>
    <source>
        <strain evidence="1">SpSt-381</strain>
    </source>
</reference>